<name>A0ABR0E1D7_ZASCE</name>
<keyword evidence="2" id="KW-1185">Reference proteome</keyword>
<comment type="caution">
    <text evidence="1">The sequence shown here is derived from an EMBL/GenBank/DDBJ whole genome shotgun (WGS) entry which is preliminary data.</text>
</comment>
<gene>
    <name evidence="1" type="ORF">PRZ48_013556</name>
</gene>
<protein>
    <submittedName>
        <fullName evidence="1">Uncharacterized protein</fullName>
    </submittedName>
</protein>
<accession>A0ABR0E1D7</accession>
<reference evidence="1 2" key="1">
    <citation type="journal article" date="2023" name="G3 (Bethesda)">
        <title>A chromosome-level genome assembly of Zasmidium syzygii isolated from banana leaves.</title>
        <authorList>
            <person name="van Westerhoven A.C."/>
            <person name="Mehrabi R."/>
            <person name="Talebi R."/>
            <person name="Steentjes M.B.F."/>
            <person name="Corcolon B."/>
            <person name="Chong P.A."/>
            <person name="Kema G.H.J."/>
            <person name="Seidl M.F."/>
        </authorList>
    </citation>
    <scope>NUCLEOTIDE SEQUENCE [LARGE SCALE GENOMIC DNA]</scope>
    <source>
        <strain evidence="1 2">P124</strain>
    </source>
</reference>
<dbReference type="Proteomes" id="UP001305779">
    <property type="component" value="Unassembled WGS sequence"/>
</dbReference>
<dbReference type="EMBL" id="JAXOVC010000012">
    <property type="protein sequence ID" value="KAK4495227.1"/>
    <property type="molecule type" value="Genomic_DNA"/>
</dbReference>
<evidence type="ECO:0000313" key="1">
    <source>
        <dbReference type="EMBL" id="KAK4495227.1"/>
    </source>
</evidence>
<proteinExistence type="predicted"/>
<organism evidence="1 2">
    <name type="scientific">Zasmidium cellare</name>
    <name type="common">Wine cellar mold</name>
    <name type="synonym">Racodium cellare</name>
    <dbReference type="NCBI Taxonomy" id="395010"/>
    <lineage>
        <taxon>Eukaryota</taxon>
        <taxon>Fungi</taxon>
        <taxon>Dikarya</taxon>
        <taxon>Ascomycota</taxon>
        <taxon>Pezizomycotina</taxon>
        <taxon>Dothideomycetes</taxon>
        <taxon>Dothideomycetidae</taxon>
        <taxon>Mycosphaerellales</taxon>
        <taxon>Mycosphaerellaceae</taxon>
        <taxon>Zasmidium</taxon>
    </lineage>
</organism>
<evidence type="ECO:0000313" key="2">
    <source>
        <dbReference type="Proteomes" id="UP001305779"/>
    </source>
</evidence>
<sequence>MTSDETSVGADKLLAGMSISDSDTTTQAPAPFMPRDDDGNPFFGPAMSPAIFADKWNAKFRHFVTQYHLRPLQQGATDPAYMCILCLEGVEYIYQFQLQARQTGLGNNEYQERRPIPDDELPTLLPLAMRSADDELARWARNPVLEALAIIYLVDGFAFKLRKVKLGDSITGLRSWQELPLRWRQAMNEVFLKIEEGREAGWWFMPDNVRDQMEEEHEKQNRLVDLTDTTRN</sequence>